<dbReference type="SUPFAM" id="SSF56672">
    <property type="entry name" value="DNA/RNA polymerases"/>
    <property type="match status" value="1"/>
</dbReference>
<dbReference type="Pfam" id="PF14223">
    <property type="entry name" value="Retrotran_gag_2"/>
    <property type="match status" value="1"/>
</dbReference>
<reference evidence="3" key="1">
    <citation type="journal article" date="2019" name="Science">
        <title>Mutation of a bHLH transcription factor allowed almond domestication.</title>
        <authorList>
            <person name="Sanchez-Perez R."/>
            <person name="Pavan S."/>
            <person name="Mazzeo R."/>
            <person name="Moldovan C."/>
            <person name="Aiese Cigliano R."/>
            <person name="Del Cueto J."/>
            <person name="Ricciardi F."/>
            <person name="Lotti C."/>
            <person name="Ricciardi L."/>
            <person name="Dicenta F."/>
            <person name="Lopez-Marques R.L."/>
            <person name="Lindberg Moller B."/>
        </authorList>
    </citation>
    <scope>NUCLEOTIDE SEQUENCE</scope>
</reference>
<evidence type="ECO:0000256" key="1">
    <source>
        <dbReference type="SAM" id="MobiDB-lite"/>
    </source>
</evidence>
<dbReference type="PANTHER" id="PTHR47481">
    <property type="match status" value="1"/>
</dbReference>
<dbReference type="PANTHER" id="PTHR47481:SF30">
    <property type="entry name" value="CCHC-TYPE DOMAIN-CONTAINING PROTEIN"/>
    <property type="match status" value="1"/>
</dbReference>
<organism evidence="3">
    <name type="scientific">Prunus dulcis</name>
    <name type="common">Almond</name>
    <name type="synonym">Amygdalus dulcis</name>
    <dbReference type="NCBI Taxonomy" id="3755"/>
    <lineage>
        <taxon>Eukaryota</taxon>
        <taxon>Viridiplantae</taxon>
        <taxon>Streptophyta</taxon>
        <taxon>Embryophyta</taxon>
        <taxon>Tracheophyta</taxon>
        <taxon>Spermatophyta</taxon>
        <taxon>Magnoliopsida</taxon>
        <taxon>eudicotyledons</taxon>
        <taxon>Gunneridae</taxon>
        <taxon>Pentapetalae</taxon>
        <taxon>rosids</taxon>
        <taxon>fabids</taxon>
        <taxon>Rosales</taxon>
        <taxon>Rosaceae</taxon>
        <taxon>Amygdaloideae</taxon>
        <taxon>Amygdaleae</taxon>
        <taxon>Prunus</taxon>
    </lineage>
</organism>
<evidence type="ECO:0000313" key="3">
    <source>
        <dbReference type="EMBL" id="BBH00307.1"/>
    </source>
</evidence>
<accession>A0A4Y1R8P4</accession>
<name>A0A4Y1R8P4_PRUDU</name>
<feature type="compositionally biased region" description="Low complexity" evidence="1">
    <location>
        <begin position="487"/>
        <end position="504"/>
    </location>
</feature>
<feature type="region of interest" description="Disordered" evidence="1">
    <location>
        <begin position="442"/>
        <end position="513"/>
    </location>
</feature>
<sequence length="730" mass="80056">MWLGKKWRMEVKNRVEMRGDDGREEMTRASLLMTLILLMILGFSKTNWFYPGSMVLLVYGSRTVARFTSARSTWVALENRFASPNQNRILQLRSELFRTARGDSSVADYLDKVNAIVDNLALSGSPLPDSDLLAVIMNNVGPLYESTIASAQARETPITYADLEALLLSAEQRHLALHAPARDGPAAVMVATHGRAPSYGRGRGSGRFSFRGEHYGGSASWSGSSSATRPPGFRGSSSSHGSGRDFSSSPGGSSSQPGVLGPHPVAAAGFSSPSAPFSSSRIQCQICGRYGHSALDCYNRLNLSYEGRVPTQRLTAMTAQQSSSPRLPNWVVDTGANSHITNDLSNLSLSREYHGHDSVDGVLGGTGFADGEDSFPGHEDQEPSCPNFFFLFYGFCTTFTNFWVSSQPAGCLTAHGHQIVTPISPNPSSPLLTHISSSPHLSSLLPNTTSNPTAVASQTIQHSPPSSLQVYRRTPHRTVLTFPSPDPESVLPSSSRHSSPSATSRVRPSTTHSMVTRAKTGVHKPNPKYANHDFLASTNDLVEPTCFSQANKFQEWRTAMGEEFNALQRAGTWVLVPPKPTLNVLPNKWVFRIKHNSDGSVQRYKARLVANGFHQQEGLDYGETFSPVVNHSTIRLILALSVQFQWPVRQLDVQNAFLHGYLDEEVYMRQPTGFIDPQFPDHVCRLKRSLYGLKQAPRAWFKCFSTHLEDLGFTASTADSSLFIYLNGSI</sequence>
<feature type="region of interest" description="Disordered" evidence="1">
    <location>
        <begin position="216"/>
        <end position="277"/>
    </location>
</feature>
<dbReference type="InterPro" id="IPR013103">
    <property type="entry name" value="RVT_2"/>
</dbReference>
<dbReference type="InterPro" id="IPR043502">
    <property type="entry name" value="DNA/RNA_pol_sf"/>
</dbReference>
<dbReference type="EMBL" id="AP019299">
    <property type="protein sequence ID" value="BBH00307.1"/>
    <property type="molecule type" value="Genomic_DNA"/>
</dbReference>
<feature type="domain" description="Reverse transcriptase Ty1/copia-type" evidence="2">
    <location>
        <begin position="572"/>
        <end position="728"/>
    </location>
</feature>
<gene>
    <name evidence="3" type="ORF">Prudu_010259</name>
</gene>
<protein>
    <recommendedName>
        <fullName evidence="2">Reverse transcriptase Ty1/copia-type domain-containing protein</fullName>
    </recommendedName>
</protein>
<dbReference type="AlphaFoldDB" id="A0A4Y1R8P4"/>
<evidence type="ECO:0000259" key="2">
    <source>
        <dbReference type="Pfam" id="PF07727"/>
    </source>
</evidence>
<proteinExistence type="predicted"/>
<feature type="compositionally biased region" description="Low complexity" evidence="1">
    <location>
        <begin position="442"/>
        <end position="453"/>
    </location>
</feature>
<dbReference type="Pfam" id="PF07727">
    <property type="entry name" value="RVT_2"/>
    <property type="match status" value="1"/>
</dbReference>
<feature type="compositionally biased region" description="Polar residues" evidence="1">
    <location>
        <begin position="454"/>
        <end position="469"/>
    </location>
</feature>